<evidence type="ECO:0000256" key="1">
    <source>
        <dbReference type="ARBA" id="ARBA00004651"/>
    </source>
</evidence>
<evidence type="ECO:0000256" key="3">
    <source>
        <dbReference type="ARBA" id="ARBA00022692"/>
    </source>
</evidence>
<comment type="subcellular location">
    <subcellularLocation>
        <location evidence="1">Cell membrane</location>
        <topology evidence="1">Multi-pass membrane protein</topology>
    </subcellularLocation>
</comment>
<keyword evidence="2" id="KW-1003">Cell membrane</keyword>
<dbReference type="PANTHER" id="PTHR30086">
    <property type="entry name" value="ARGININE EXPORTER PROTEIN ARGO"/>
    <property type="match status" value="1"/>
</dbReference>
<feature type="transmembrane region" description="Helical" evidence="6">
    <location>
        <begin position="184"/>
        <end position="205"/>
    </location>
</feature>
<dbReference type="PANTHER" id="PTHR30086:SF17">
    <property type="entry name" value="LYSE FAMILY TRANSLOCATOR"/>
    <property type="match status" value="1"/>
</dbReference>
<dbReference type="STRING" id="564137.SAMN04488238_11231"/>
<evidence type="ECO:0000256" key="5">
    <source>
        <dbReference type="ARBA" id="ARBA00023136"/>
    </source>
</evidence>
<gene>
    <name evidence="7" type="ORF">SAMN04488238_11231</name>
</gene>
<evidence type="ECO:0000313" key="8">
    <source>
        <dbReference type="Proteomes" id="UP000198539"/>
    </source>
</evidence>
<keyword evidence="5 6" id="KW-0472">Membrane</keyword>
<accession>A0A1H3D9Y0</accession>
<keyword evidence="3 6" id="KW-0812">Transmembrane</keyword>
<feature type="transmembrane region" description="Helical" evidence="6">
    <location>
        <begin position="118"/>
        <end position="139"/>
    </location>
</feature>
<dbReference type="GO" id="GO:0015171">
    <property type="term" value="F:amino acid transmembrane transporter activity"/>
    <property type="evidence" value="ECO:0007669"/>
    <property type="project" value="TreeGrafter"/>
</dbReference>
<feature type="transmembrane region" description="Helical" evidence="6">
    <location>
        <begin position="151"/>
        <end position="172"/>
    </location>
</feature>
<proteinExistence type="predicted"/>
<evidence type="ECO:0000256" key="6">
    <source>
        <dbReference type="SAM" id="Phobius"/>
    </source>
</evidence>
<dbReference type="Pfam" id="PF01810">
    <property type="entry name" value="LysE"/>
    <property type="match status" value="1"/>
</dbReference>
<dbReference type="Proteomes" id="UP000198539">
    <property type="component" value="Unassembled WGS sequence"/>
</dbReference>
<organism evidence="7 8">
    <name type="scientific">Roseicitreum antarcticum</name>
    <dbReference type="NCBI Taxonomy" id="564137"/>
    <lineage>
        <taxon>Bacteria</taxon>
        <taxon>Pseudomonadati</taxon>
        <taxon>Pseudomonadota</taxon>
        <taxon>Alphaproteobacteria</taxon>
        <taxon>Rhodobacterales</taxon>
        <taxon>Paracoccaceae</taxon>
        <taxon>Roseicitreum</taxon>
    </lineage>
</organism>
<keyword evidence="8" id="KW-1185">Reference proteome</keyword>
<protein>
    <submittedName>
        <fullName evidence="7">Threonine/homoserine/homoserine lactone efflux protein</fullName>
    </submittedName>
</protein>
<dbReference type="AlphaFoldDB" id="A0A1H3D9Y0"/>
<dbReference type="GO" id="GO:0005886">
    <property type="term" value="C:plasma membrane"/>
    <property type="evidence" value="ECO:0007669"/>
    <property type="project" value="UniProtKB-SubCell"/>
</dbReference>
<sequence length="209" mass="22229">MPTEIIIVVTVLALYAAIVVSPGPNFALVSRLAISGARRAAVGATIGMACAATFYAVLSMSGLALLLTRIGWLAGAVQIAGGLFLVYLGVKSWLYRPAPDDADTLAPTQDSFARGLRLGILVNLGNPKGIAFFISLYAATIPPGTSTGAKTAILAGGFALEVLWYGLVVWLLSTEPARRAYRRFGIWIERAMGTFLILFGIRLILEKRT</sequence>
<evidence type="ECO:0000256" key="2">
    <source>
        <dbReference type="ARBA" id="ARBA00022475"/>
    </source>
</evidence>
<dbReference type="OrthoDB" id="9804822at2"/>
<dbReference type="EMBL" id="FNOM01000012">
    <property type="protein sequence ID" value="SDX62554.1"/>
    <property type="molecule type" value="Genomic_DNA"/>
</dbReference>
<feature type="transmembrane region" description="Helical" evidence="6">
    <location>
        <begin position="70"/>
        <end position="90"/>
    </location>
</feature>
<dbReference type="RefSeq" id="WP_092891708.1">
    <property type="nucleotide sequence ID" value="NZ_CP061498.1"/>
</dbReference>
<name>A0A1H3D9Y0_9RHOB</name>
<feature type="transmembrane region" description="Helical" evidence="6">
    <location>
        <begin position="40"/>
        <end position="58"/>
    </location>
</feature>
<reference evidence="7 8" key="1">
    <citation type="submission" date="2016-10" db="EMBL/GenBank/DDBJ databases">
        <authorList>
            <person name="de Groot N.N."/>
        </authorList>
    </citation>
    <scope>NUCLEOTIDE SEQUENCE [LARGE SCALE GENOMIC DNA]</scope>
    <source>
        <strain evidence="7 8">CGMCC 1.8894</strain>
    </source>
</reference>
<evidence type="ECO:0000256" key="4">
    <source>
        <dbReference type="ARBA" id="ARBA00022989"/>
    </source>
</evidence>
<dbReference type="InterPro" id="IPR001123">
    <property type="entry name" value="LeuE-type"/>
</dbReference>
<feature type="transmembrane region" description="Helical" evidence="6">
    <location>
        <begin position="6"/>
        <end position="28"/>
    </location>
</feature>
<evidence type="ECO:0000313" key="7">
    <source>
        <dbReference type="EMBL" id="SDX62554.1"/>
    </source>
</evidence>
<keyword evidence="4 6" id="KW-1133">Transmembrane helix</keyword>